<dbReference type="GO" id="GO:0043565">
    <property type="term" value="F:sequence-specific DNA binding"/>
    <property type="evidence" value="ECO:0007669"/>
    <property type="project" value="InterPro"/>
</dbReference>
<evidence type="ECO:0000256" key="3">
    <source>
        <dbReference type="ARBA" id="ARBA00023163"/>
    </source>
</evidence>
<reference evidence="5 6" key="2">
    <citation type="submission" date="2020-08" db="EMBL/GenBank/DDBJ databases">
        <authorList>
            <person name="Ueki A."/>
            <person name="Tonouchi A."/>
        </authorList>
    </citation>
    <scope>NUCLEOTIDE SEQUENCE [LARGE SCALE GENOMIC DNA]</scope>
    <source>
        <strain evidence="5 6">CTTW</strain>
    </source>
</reference>
<dbReference type="KEGG" id="acht:bsdcttw_21150"/>
<dbReference type="InterPro" id="IPR009057">
    <property type="entry name" value="Homeodomain-like_sf"/>
</dbReference>
<dbReference type="PROSITE" id="PS01124">
    <property type="entry name" value="HTH_ARAC_FAMILY_2"/>
    <property type="match status" value="1"/>
</dbReference>
<gene>
    <name evidence="5" type="ORF">bsdcttw_21150</name>
</gene>
<keyword evidence="2" id="KW-0238">DNA-binding</keyword>
<dbReference type="Proteomes" id="UP000515703">
    <property type="component" value="Chromosome"/>
</dbReference>
<dbReference type="RefSeq" id="WP_185259352.1">
    <property type="nucleotide sequence ID" value="NZ_AP023368.1"/>
</dbReference>
<dbReference type="AlphaFoldDB" id="A0A7I8DP24"/>
<proteinExistence type="predicted"/>
<dbReference type="InterPro" id="IPR018060">
    <property type="entry name" value="HTH_AraC"/>
</dbReference>
<reference evidence="5 6" key="1">
    <citation type="submission" date="2020-08" db="EMBL/GenBank/DDBJ databases">
        <title>Draft genome sequencing of an Anaerocolumna strain isolated from anoxic soil subjected to BSD treatment.</title>
        <authorList>
            <person name="Uek A."/>
            <person name="Tonouchi A."/>
        </authorList>
    </citation>
    <scope>NUCLEOTIDE SEQUENCE [LARGE SCALE GENOMIC DNA]</scope>
    <source>
        <strain evidence="5 6">CTTW</strain>
    </source>
</reference>
<dbReference type="SMART" id="SM00342">
    <property type="entry name" value="HTH_ARAC"/>
    <property type="match status" value="1"/>
</dbReference>
<dbReference type="SUPFAM" id="SSF46689">
    <property type="entry name" value="Homeodomain-like"/>
    <property type="match status" value="1"/>
</dbReference>
<evidence type="ECO:0000256" key="2">
    <source>
        <dbReference type="ARBA" id="ARBA00023125"/>
    </source>
</evidence>
<dbReference type="PANTHER" id="PTHR46796">
    <property type="entry name" value="HTH-TYPE TRANSCRIPTIONAL ACTIVATOR RHAS-RELATED"/>
    <property type="match status" value="1"/>
</dbReference>
<name>A0A7I8DP24_9FIRM</name>
<dbReference type="InterPro" id="IPR050204">
    <property type="entry name" value="AraC_XylS_family_regulators"/>
</dbReference>
<dbReference type="PANTHER" id="PTHR46796:SF13">
    <property type="entry name" value="HTH-TYPE TRANSCRIPTIONAL ACTIVATOR RHAS"/>
    <property type="match status" value="1"/>
</dbReference>
<keyword evidence="1" id="KW-0805">Transcription regulation</keyword>
<dbReference type="Gene3D" id="1.10.10.60">
    <property type="entry name" value="Homeodomain-like"/>
    <property type="match status" value="1"/>
</dbReference>
<feature type="domain" description="HTH araC/xylS-type" evidence="4">
    <location>
        <begin position="177"/>
        <end position="261"/>
    </location>
</feature>
<evidence type="ECO:0000256" key="1">
    <source>
        <dbReference type="ARBA" id="ARBA00023015"/>
    </source>
</evidence>
<evidence type="ECO:0000313" key="6">
    <source>
        <dbReference type="Proteomes" id="UP000515703"/>
    </source>
</evidence>
<keyword evidence="3" id="KW-0804">Transcription</keyword>
<organism evidence="5 6">
    <name type="scientific">Anaerocolumna chitinilytica</name>
    <dbReference type="NCBI Taxonomy" id="1727145"/>
    <lineage>
        <taxon>Bacteria</taxon>
        <taxon>Bacillati</taxon>
        <taxon>Bacillota</taxon>
        <taxon>Clostridia</taxon>
        <taxon>Lachnospirales</taxon>
        <taxon>Lachnospiraceae</taxon>
        <taxon>Anaerocolumna</taxon>
    </lineage>
</organism>
<protein>
    <recommendedName>
        <fullName evidence="4">HTH araC/xylS-type domain-containing protein</fullName>
    </recommendedName>
</protein>
<keyword evidence="6" id="KW-1185">Reference proteome</keyword>
<sequence length="282" mass="32885">MDYCRDLLEKEEYETFRCVPSKYKEQGLFQYVYWHLDSNQPIVTPVDTIVHIIYVTGGECIYNGLNVSKGHMFVSGMNNEPLTSWNIKNLSMFSIDMDYLLYYSLTGMTPAFFKEESKLLTEENPFYALGKELYHLPPAQWCNIAERYIGGLLLNISINTGQYEYVIQTARILSACRKMDWKNISGELPVSCRHLQRQFAAFFGVTPKEYFNIQRFYKAFSELDKNSLADTAVAAGYYDQSHMNHEFRRMTGFSPSQVSRLDVPTAMRHVRKKFETAYFQTF</sequence>
<evidence type="ECO:0000259" key="4">
    <source>
        <dbReference type="PROSITE" id="PS01124"/>
    </source>
</evidence>
<dbReference type="Pfam" id="PF12833">
    <property type="entry name" value="HTH_18"/>
    <property type="match status" value="1"/>
</dbReference>
<evidence type="ECO:0000313" key="5">
    <source>
        <dbReference type="EMBL" id="BCJ99074.1"/>
    </source>
</evidence>
<dbReference type="EMBL" id="AP023368">
    <property type="protein sequence ID" value="BCJ99074.1"/>
    <property type="molecule type" value="Genomic_DNA"/>
</dbReference>
<accession>A0A7I8DP24</accession>
<dbReference type="GO" id="GO:0003700">
    <property type="term" value="F:DNA-binding transcription factor activity"/>
    <property type="evidence" value="ECO:0007669"/>
    <property type="project" value="InterPro"/>
</dbReference>